<name>A0A814JC33_9BILA</name>
<dbReference type="PANTHER" id="PTHR13800">
    <property type="entry name" value="TRANSIENT RECEPTOR POTENTIAL CATION CHANNEL, SUBFAMILY M, MEMBER 6"/>
    <property type="match status" value="1"/>
</dbReference>
<evidence type="ECO:0000256" key="4">
    <source>
        <dbReference type="ARBA" id="ARBA00022989"/>
    </source>
</evidence>
<evidence type="ECO:0000313" key="12">
    <source>
        <dbReference type="Proteomes" id="UP000663882"/>
    </source>
</evidence>
<keyword evidence="6 8" id="KW-0472">Membrane</keyword>
<feature type="transmembrane region" description="Helical" evidence="8">
    <location>
        <begin position="921"/>
        <end position="942"/>
    </location>
</feature>
<evidence type="ECO:0000256" key="5">
    <source>
        <dbReference type="ARBA" id="ARBA00023065"/>
    </source>
</evidence>
<dbReference type="OrthoDB" id="10063518at2759"/>
<sequence>MNDKGKRIWEELVKEKVRKGSLVGITCHIYSKSTKGPIDETKKCCCGRLTRSHSFDGEAQTQFATETEFNEMTCVPEETPLTVYGQLGIFGSGARFIRCYVGLQNLFETLIDLVIEDVDSQPDLLISCFGGAKNFAMTDKLEKEFMNGISRAAVTKSVWLLTTGLNQGVSKLIGQSVHRFTLLNKNLSKPTIIGMTSWGTLTEHTQKVLKYQTSENVDNMDFIQWDEEDSLESLNWNEYNTLDKYHSHFLLLDDGRMNVYLDDRPRSDFVQKMCSKTNCHSITIIIEGGFNTLEVIKNDLKNKRPVVIIHGSGRLANVLGTLLEVSSKKNTLENTDVDQQIALFFPECERELDEVTMQNIIANIREVLKMEYRNYLNIFKLERDTSLTDTIIKAMDKVQSNSVQQRNLLRLVVSWNYVHRVQNMPKHLEDDQTLYPSLFQQALKENRPVFVDYFLRRYYNPLTTTTYIESKKSLENNGVRSRSYSSIVDSKQKLSEPSIVTKEKLRAACAFKLIIDELYQSLEASSNCWNIPKTLEELDKYYMDLVGSYAKSFYFQQNLSDQLRLKFKQLFQRTHTYERNGKSRTEDDAEMLCRRYHIDKSFGKQEMLRELFLWSVYAGYSDIAFILLLQLESRISAALIAACIARRLSLFAINLDLRRTFDQQTKDYEEYASACVTACYKHNERLACQLLVRENLLFGDVTCMQIAIASRNIPFINTDCFNTVLTKGWVDQLACNITEPSNSTVNFLVSLLTLGLAAPYLMKYREADTDNGTNQDHSEKNDVTDQRYRSYVVLFNMKHDENLFCWAKIYLIITVSAMLLEDFRQFLADLYTQMVEKQDKSRSWIAFFRAMIYILFYIGIIFHFKSTNRPGLFKVARIILAIDLELWFLFSLRFVSAIRLLGPKLFMIQNMPLFAYPPLSLLAYIGWLINVFVFHGATFRIFKYLRSHPKMENNWTEFENAATYEYARNFVEEHYRFKDKITFSTLQEQIDSLKDENEQIRGHLASLN</sequence>
<dbReference type="GO" id="GO:0099604">
    <property type="term" value="F:ligand-gated calcium channel activity"/>
    <property type="evidence" value="ECO:0007669"/>
    <property type="project" value="TreeGrafter"/>
</dbReference>
<evidence type="ECO:0000259" key="9">
    <source>
        <dbReference type="Pfam" id="PF18139"/>
    </source>
</evidence>
<organism evidence="11 12">
    <name type="scientific">Rotaria sordida</name>
    <dbReference type="NCBI Taxonomy" id="392033"/>
    <lineage>
        <taxon>Eukaryota</taxon>
        <taxon>Metazoa</taxon>
        <taxon>Spiralia</taxon>
        <taxon>Gnathifera</taxon>
        <taxon>Rotifera</taxon>
        <taxon>Eurotatoria</taxon>
        <taxon>Bdelloidea</taxon>
        <taxon>Philodinida</taxon>
        <taxon>Philodinidae</taxon>
        <taxon>Rotaria</taxon>
    </lineage>
</organism>
<accession>A0A814JC33</accession>
<dbReference type="InterPro" id="IPR041491">
    <property type="entry name" value="TRPM_SLOG"/>
</dbReference>
<evidence type="ECO:0000259" key="10">
    <source>
        <dbReference type="Pfam" id="PF25508"/>
    </source>
</evidence>
<comment type="caution">
    <text evidence="11">The sequence shown here is derived from an EMBL/GenBank/DDBJ whole genome shotgun (WGS) entry which is preliminary data.</text>
</comment>
<dbReference type="Proteomes" id="UP000663882">
    <property type="component" value="Unassembled WGS sequence"/>
</dbReference>
<keyword evidence="7" id="KW-0407">Ion channel</keyword>
<dbReference type="AlphaFoldDB" id="A0A814JC33"/>
<dbReference type="EMBL" id="CAJNOO010000795">
    <property type="protein sequence ID" value="CAF1035482.1"/>
    <property type="molecule type" value="Genomic_DNA"/>
</dbReference>
<feature type="domain" description="TRPM-like" evidence="10">
    <location>
        <begin position="516"/>
        <end position="716"/>
    </location>
</feature>
<dbReference type="InterPro" id="IPR057366">
    <property type="entry name" value="TRPM-like"/>
</dbReference>
<dbReference type="PANTHER" id="PTHR13800:SF12">
    <property type="entry name" value="TRANSIENT RECEPTOR POTENTIAL CATION CHANNEL SUBFAMILY M MEMBER-LIKE 2"/>
    <property type="match status" value="1"/>
</dbReference>
<feature type="transmembrane region" description="Helical" evidence="8">
    <location>
        <begin position="844"/>
        <end position="864"/>
    </location>
</feature>
<keyword evidence="2" id="KW-0813">Transport</keyword>
<evidence type="ECO:0008006" key="13">
    <source>
        <dbReference type="Google" id="ProtNLM"/>
    </source>
</evidence>
<evidence type="ECO:0000256" key="3">
    <source>
        <dbReference type="ARBA" id="ARBA00022692"/>
    </source>
</evidence>
<keyword evidence="4 8" id="KW-1133">Transmembrane helix</keyword>
<dbReference type="Pfam" id="PF18139">
    <property type="entry name" value="LSDAT_euk"/>
    <property type="match status" value="1"/>
</dbReference>
<comment type="subcellular location">
    <subcellularLocation>
        <location evidence="1">Membrane</location>
        <topology evidence="1">Multi-pass membrane protein</topology>
    </subcellularLocation>
</comment>
<dbReference type="Pfam" id="PF25508">
    <property type="entry name" value="TRPM2"/>
    <property type="match status" value="1"/>
</dbReference>
<evidence type="ECO:0000256" key="1">
    <source>
        <dbReference type="ARBA" id="ARBA00004141"/>
    </source>
</evidence>
<keyword evidence="5" id="KW-0406">Ion transport</keyword>
<keyword evidence="3 8" id="KW-0812">Transmembrane</keyword>
<protein>
    <recommendedName>
        <fullName evidence="13">TRPM SLOG domain-containing protein</fullName>
    </recommendedName>
</protein>
<reference evidence="11" key="1">
    <citation type="submission" date="2021-02" db="EMBL/GenBank/DDBJ databases">
        <authorList>
            <person name="Nowell W R."/>
        </authorList>
    </citation>
    <scope>NUCLEOTIDE SEQUENCE</scope>
</reference>
<evidence type="ECO:0000256" key="6">
    <source>
        <dbReference type="ARBA" id="ARBA00023136"/>
    </source>
</evidence>
<dbReference type="InterPro" id="IPR050927">
    <property type="entry name" value="TRPM"/>
</dbReference>
<gene>
    <name evidence="11" type="ORF">RFH988_LOCUS15942</name>
</gene>
<evidence type="ECO:0000256" key="8">
    <source>
        <dbReference type="SAM" id="Phobius"/>
    </source>
</evidence>
<feature type="domain" description="TRPM SLOG" evidence="9">
    <location>
        <begin position="103"/>
        <end position="344"/>
    </location>
</feature>
<dbReference type="GO" id="GO:0005886">
    <property type="term" value="C:plasma membrane"/>
    <property type="evidence" value="ECO:0007669"/>
    <property type="project" value="TreeGrafter"/>
</dbReference>
<evidence type="ECO:0000313" key="11">
    <source>
        <dbReference type="EMBL" id="CAF1035482.1"/>
    </source>
</evidence>
<evidence type="ECO:0000256" key="2">
    <source>
        <dbReference type="ARBA" id="ARBA00022448"/>
    </source>
</evidence>
<proteinExistence type="predicted"/>
<evidence type="ECO:0000256" key="7">
    <source>
        <dbReference type="ARBA" id="ARBA00023303"/>
    </source>
</evidence>
<feature type="transmembrane region" description="Helical" evidence="8">
    <location>
        <begin position="876"/>
        <end position="901"/>
    </location>
</feature>